<evidence type="ECO:0000256" key="1">
    <source>
        <dbReference type="SAM" id="MobiDB-lite"/>
    </source>
</evidence>
<protein>
    <submittedName>
        <fullName evidence="2">Uncharacterized protein</fullName>
    </submittedName>
</protein>
<name>A0A517WH16_9PLAN</name>
<dbReference type="Proteomes" id="UP000320722">
    <property type="component" value="Chromosome"/>
</dbReference>
<proteinExistence type="predicted"/>
<organism evidence="2 3">
    <name type="scientific">Gimesia chilikensis</name>
    <dbReference type="NCBI Taxonomy" id="2605989"/>
    <lineage>
        <taxon>Bacteria</taxon>
        <taxon>Pseudomonadati</taxon>
        <taxon>Planctomycetota</taxon>
        <taxon>Planctomycetia</taxon>
        <taxon>Planctomycetales</taxon>
        <taxon>Planctomycetaceae</taxon>
        <taxon>Gimesia</taxon>
    </lineage>
</organism>
<accession>A0A517WH16</accession>
<evidence type="ECO:0000313" key="3">
    <source>
        <dbReference type="Proteomes" id="UP000320722"/>
    </source>
</evidence>
<dbReference type="RefSeq" id="WP_145042309.1">
    <property type="nucleotide sequence ID" value="NZ_CP036347.1"/>
</dbReference>
<feature type="compositionally biased region" description="Basic and acidic residues" evidence="1">
    <location>
        <begin position="140"/>
        <end position="149"/>
    </location>
</feature>
<reference evidence="2 3" key="1">
    <citation type="submission" date="2019-02" db="EMBL/GenBank/DDBJ databases">
        <title>Deep-cultivation of Planctomycetes and their phenomic and genomic characterization uncovers novel biology.</title>
        <authorList>
            <person name="Wiegand S."/>
            <person name="Jogler M."/>
            <person name="Boedeker C."/>
            <person name="Pinto D."/>
            <person name="Vollmers J."/>
            <person name="Rivas-Marin E."/>
            <person name="Kohn T."/>
            <person name="Peeters S.H."/>
            <person name="Heuer A."/>
            <person name="Rast P."/>
            <person name="Oberbeckmann S."/>
            <person name="Bunk B."/>
            <person name="Jeske O."/>
            <person name="Meyerdierks A."/>
            <person name="Storesund J.E."/>
            <person name="Kallscheuer N."/>
            <person name="Luecker S."/>
            <person name="Lage O.M."/>
            <person name="Pohl T."/>
            <person name="Merkel B.J."/>
            <person name="Hornburger P."/>
            <person name="Mueller R.-W."/>
            <person name="Bruemmer F."/>
            <person name="Labrenz M."/>
            <person name="Spormann A.M."/>
            <person name="Op den Camp H."/>
            <person name="Overmann J."/>
            <person name="Amann R."/>
            <person name="Jetten M.S.M."/>
            <person name="Mascher T."/>
            <person name="Medema M.H."/>
            <person name="Devos D.P."/>
            <person name="Kaster A.-K."/>
            <person name="Ovreas L."/>
            <person name="Rohde M."/>
            <person name="Galperin M.Y."/>
            <person name="Jogler C."/>
        </authorList>
    </citation>
    <scope>NUCLEOTIDE SEQUENCE [LARGE SCALE GENOMIC DNA]</scope>
    <source>
        <strain evidence="2 3">V6</strain>
    </source>
</reference>
<feature type="region of interest" description="Disordered" evidence="1">
    <location>
        <begin position="140"/>
        <end position="162"/>
    </location>
</feature>
<dbReference type="EMBL" id="CP036347">
    <property type="protein sequence ID" value="QDU04544.1"/>
    <property type="molecule type" value="Genomic_DNA"/>
</dbReference>
<dbReference type="AlphaFoldDB" id="A0A517WH16"/>
<evidence type="ECO:0000313" key="2">
    <source>
        <dbReference type="EMBL" id="QDU04544.1"/>
    </source>
</evidence>
<gene>
    <name evidence="2" type="ORF">V6x_42720</name>
</gene>
<sequence length="162" mass="18911">MAYRKVEDILGLVESFHKRMRQALERVEVESRSESVEWLSKELRVHELHWQAALNGYGKRVAEGVLDTWLQYIPDEDVREQLDSIRVQRDMTLDELNDMNIRFRQALIQLYESLANGSSAPRVKELFEQLLEYEKSVIADQSQKSRESDLVDADSLPRSQSS</sequence>